<sequence>MGYLLPIQPIQSEMYANRLNQVNNRFAYIDRVEKVDFDTEVLGQFKDSMNDEREQAAEEREMITENPRPPYLKGFIYPNPANLSPEISIVVGKGLAVNEYA</sequence>
<name>A0ABZ0L7F6_9BACL</name>
<gene>
    <name evidence="1" type="ORF">QWT69_04785</name>
</gene>
<evidence type="ECO:0000313" key="2">
    <source>
        <dbReference type="Proteomes" id="UP001303902"/>
    </source>
</evidence>
<accession>A0ABZ0L7F6</accession>
<dbReference type="RefSeq" id="WP_317969504.1">
    <property type="nucleotide sequence ID" value="NZ_CP129118.1"/>
</dbReference>
<organism evidence="1 2">
    <name type="scientific">Sporosarcina oncorhynchi</name>
    <dbReference type="NCBI Taxonomy" id="3056444"/>
    <lineage>
        <taxon>Bacteria</taxon>
        <taxon>Bacillati</taxon>
        <taxon>Bacillota</taxon>
        <taxon>Bacilli</taxon>
        <taxon>Bacillales</taxon>
        <taxon>Caryophanaceae</taxon>
        <taxon>Sporosarcina</taxon>
    </lineage>
</organism>
<dbReference type="EMBL" id="CP129118">
    <property type="protein sequence ID" value="WOV88440.1"/>
    <property type="molecule type" value="Genomic_DNA"/>
</dbReference>
<protein>
    <submittedName>
        <fullName evidence="1">Uncharacterized protein</fullName>
    </submittedName>
</protein>
<reference evidence="1 2" key="1">
    <citation type="submission" date="2023-06" db="EMBL/GenBank/DDBJ databases">
        <title>Sporosarcina sp. nov., isolated from Korean tranditional fermented seafood 'Jeotgal'.</title>
        <authorList>
            <person name="Yang A.I."/>
            <person name="Shin N.-R."/>
        </authorList>
    </citation>
    <scope>NUCLEOTIDE SEQUENCE [LARGE SCALE GENOMIC DNA]</scope>
    <source>
        <strain evidence="1 2">T2O-4</strain>
    </source>
</reference>
<dbReference type="Proteomes" id="UP001303902">
    <property type="component" value="Chromosome"/>
</dbReference>
<proteinExistence type="predicted"/>
<evidence type="ECO:0000313" key="1">
    <source>
        <dbReference type="EMBL" id="WOV88440.1"/>
    </source>
</evidence>
<keyword evidence="2" id="KW-1185">Reference proteome</keyword>